<accession>A0A9E8RVT3</accession>
<dbReference type="Pfam" id="PF14504">
    <property type="entry name" value="CAP_assoc_N"/>
    <property type="match status" value="1"/>
</dbReference>
<evidence type="ECO:0000259" key="3">
    <source>
        <dbReference type="Pfam" id="PF14504"/>
    </source>
</evidence>
<keyword evidence="5" id="KW-1185">Reference proteome</keyword>
<reference evidence="4" key="1">
    <citation type="submission" date="2022-09" db="EMBL/GenBank/DDBJ databases">
        <title>Complete Genomes of Fervidibacillus albus and Fervidibacillus halotolerans isolated from tidal flat sediments.</title>
        <authorList>
            <person name="Kwon K.K."/>
            <person name="Yang S.-H."/>
            <person name="Park M.J."/>
            <person name="Oh H.-M."/>
        </authorList>
    </citation>
    <scope>NUCLEOTIDE SEQUENCE</scope>
    <source>
        <strain evidence="4">MEBiC13591</strain>
    </source>
</reference>
<keyword evidence="1" id="KW-0732">Signal</keyword>
<feature type="signal peptide" evidence="1">
    <location>
        <begin position="1"/>
        <end position="19"/>
    </location>
</feature>
<dbReference type="EMBL" id="CP106878">
    <property type="protein sequence ID" value="WAA11010.1"/>
    <property type="molecule type" value="Genomic_DNA"/>
</dbReference>
<organism evidence="4 5">
    <name type="scientific">Fervidibacillus albus</name>
    <dbReference type="NCBI Taxonomy" id="2980026"/>
    <lineage>
        <taxon>Bacteria</taxon>
        <taxon>Bacillati</taxon>
        <taxon>Bacillota</taxon>
        <taxon>Bacilli</taxon>
        <taxon>Bacillales</taxon>
        <taxon>Bacillaceae</taxon>
        <taxon>Fervidibacillus</taxon>
    </lineage>
</organism>
<evidence type="ECO:0000313" key="5">
    <source>
        <dbReference type="Proteomes" id="UP001164718"/>
    </source>
</evidence>
<dbReference type="InterPro" id="IPR035940">
    <property type="entry name" value="CAP_sf"/>
</dbReference>
<proteinExistence type="predicted"/>
<dbReference type="AlphaFoldDB" id="A0A9E8RVT3"/>
<feature type="chain" id="PRO_5039110162" evidence="1">
    <location>
        <begin position="20"/>
        <end position="370"/>
    </location>
</feature>
<dbReference type="SUPFAM" id="SSF55797">
    <property type="entry name" value="PR-1-like"/>
    <property type="match status" value="1"/>
</dbReference>
<name>A0A9E8RVT3_9BACI</name>
<dbReference type="Gene3D" id="3.40.33.10">
    <property type="entry name" value="CAP"/>
    <property type="match status" value="1"/>
</dbReference>
<dbReference type="PANTHER" id="PTHR31157:SF1">
    <property type="entry name" value="SCP DOMAIN-CONTAINING PROTEIN"/>
    <property type="match status" value="1"/>
</dbReference>
<dbReference type="PANTHER" id="PTHR31157">
    <property type="entry name" value="SCP DOMAIN-CONTAINING PROTEIN"/>
    <property type="match status" value="1"/>
</dbReference>
<evidence type="ECO:0000256" key="1">
    <source>
        <dbReference type="SAM" id="SignalP"/>
    </source>
</evidence>
<dbReference type="CDD" id="cd05379">
    <property type="entry name" value="CAP_bacterial"/>
    <property type="match status" value="1"/>
</dbReference>
<evidence type="ECO:0000259" key="2">
    <source>
        <dbReference type="Pfam" id="PF00188"/>
    </source>
</evidence>
<dbReference type="KEGG" id="faf:OE104_06805"/>
<dbReference type="Proteomes" id="UP001164718">
    <property type="component" value="Chromosome"/>
</dbReference>
<evidence type="ECO:0000313" key="4">
    <source>
        <dbReference type="EMBL" id="WAA11010.1"/>
    </source>
</evidence>
<dbReference type="InterPro" id="IPR029410">
    <property type="entry name" value="CAP_assoc"/>
</dbReference>
<feature type="domain" description="SCP" evidence="2">
    <location>
        <begin position="252"/>
        <end position="367"/>
    </location>
</feature>
<dbReference type="Pfam" id="PF00188">
    <property type="entry name" value="CAP"/>
    <property type="match status" value="1"/>
</dbReference>
<gene>
    <name evidence="4" type="ORF">OE104_06805</name>
</gene>
<feature type="domain" description="CAP-associated" evidence="3">
    <location>
        <begin position="97"/>
        <end position="231"/>
    </location>
</feature>
<dbReference type="RefSeq" id="WP_275418826.1">
    <property type="nucleotide sequence ID" value="NZ_CP106878.1"/>
</dbReference>
<protein>
    <submittedName>
        <fullName evidence="4">CAP-associated domain-containing protein</fullName>
    </submittedName>
</protein>
<sequence>MKKFLFLLALFILFFVAGSEDVHDPSTFLTEMKNGVSELKEKIDLETTKAAIDRFLRRIGVQISDEEIDEEIDEEEPSTPVLQSPSTEQFAVYNIEIGDQKEKIEKRVGKPQRISLNEYDVYWHTYHESYRNFFMVSYDQHGIVNGIYTNQPLFSSSIGMESGWTKEETRSRLGNPLESLKKGRIVYKLPEDRNYDLFLIDGNYVTIFYDQFEKESIRAIQIIRGDLEEKKSTLYPEGRPELIEGFEYQLYDLTNAERVKYGLNPLVWDRDVQITAKKHSEDMAANGYFSHENLKGQSPFDRMKEDAIFYTVAGENLAYGQFSSIFAHEGLMNSKGHRENILQKDFERIGIGVAFNEEQQPYFTQNFYKK</sequence>
<dbReference type="InterPro" id="IPR014044">
    <property type="entry name" value="CAP_dom"/>
</dbReference>